<comment type="caution">
    <text evidence="5">The sequence shown here is derived from an EMBL/GenBank/DDBJ whole genome shotgun (WGS) entry which is preliminary data.</text>
</comment>
<dbReference type="Pfam" id="PF00550">
    <property type="entry name" value="PP-binding"/>
    <property type="match status" value="1"/>
</dbReference>
<protein>
    <submittedName>
        <fullName evidence="5">Aryl carrier-like protein</fullName>
    </submittedName>
</protein>
<evidence type="ECO:0000259" key="4">
    <source>
        <dbReference type="PROSITE" id="PS50075"/>
    </source>
</evidence>
<dbReference type="InterPro" id="IPR000873">
    <property type="entry name" value="AMP-dep_synth/lig_dom"/>
</dbReference>
<name>A0ABT1GW84_9BURK</name>
<dbReference type="InterPro" id="IPR001242">
    <property type="entry name" value="Condensation_dom"/>
</dbReference>
<dbReference type="InterPro" id="IPR009081">
    <property type="entry name" value="PP-bd_ACP"/>
</dbReference>
<proteinExistence type="predicted"/>
<dbReference type="PROSITE" id="PS50075">
    <property type="entry name" value="CARRIER"/>
    <property type="match status" value="1"/>
</dbReference>
<keyword evidence="2" id="KW-0596">Phosphopantetheine</keyword>
<dbReference type="EMBL" id="JALJZU010000053">
    <property type="protein sequence ID" value="MCP2012853.1"/>
    <property type="molecule type" value="Genomic_DNA"/>
</dbReference>
<keyword evidence="3" id="KW-0597">Phosphoprotein</keyword>
<feature type="non-terminal residue" evidence="5">
    <location>
        <position position="674"/>
    </location>
</feature>
<evidence type="ECO:0000313" key="5">
    <source>
        <dbReference type="EMBL" id="MCP2012853.1"/>
    </source>
</evidence>
<dbReference type="RefSeq" id="WP_262311847.1">
    <property type="nucleotide sequence ID" value="NZ_JALJZU010000053.1"/>
</dbReference>
<dbReference type="PROSITE" id="PS00012">
    <property type="entry name" value="PHOSPHOPANTETHEINE"/>
    <property type="match status" value="1"/>
</dbReference>
<dbReference type="CDD" id="cd19544">
    <property type="entry name" value="E-C_NRPS"/>
    <property type="match status" value="1"/>
</dbReference>
<dbReference type="InterPro" id="IPR036736">
    <property type="entry name" value="ACP-like_sf"/>
</dbReference>
<dbReference type="Pfam" id="PF00668">
    <property type="entry name" value="Condensation"/>
    <property type="match status" value="1"/>
</dbReference>
<evidence type="ECO:0000256" key="3">
    <source>
        <dbReference type="ARBA" id="ARBA00022553"/>
    </source>
</evidence>
<dbReference type="InterPro" id="IPR045851">
    <property type="entry name" value="AMP-bd_C_sf"/>
</dbReference>
<dbReference type="SUPFAM" id="SSF47336">
    <property type="entry name" value="ACP-like"/>
    <property type="match status" value="1"/>
</dbReference>
<dbReference type="Gene3D" id="3.30.559.30">
    <property type="entry name" value="Nonribosomal peptide synthetase, condensation domain"/>
    <property type="match status" value="1"/>
</dbReference>
<dbReference type="InterPro" id="IPR006162">
    <property type="entry name" value="Ppantetheine_attach_site"/>
</dbReference>
<keyword evidence="6" id="KW-1185">Reference proteome</keyword>
<dbReference type="SUPFAM" id="SSF56801">
    <property type="entry name" value="Acetyl-CoA synthetase-like"/>
    <property type="match status" value="2"/>
</dbReference>
<dbReference type="InterPro" id="IPR042099">
    <property type="entry name" value="ANL_N_sf"/>
</dbReference>
<dbReference type="PANTHER" id="PTHR45527">
    <property type="entry name" value="NONRIBOSOMAL PEPTIDE SYNTHETASE"/>
    <property type="match status" value="1"/>
</dbReference>
<dbReference type="Gene3D" id="3.30.559.10">
    <property type="entry name" value="Chloramphenicol acetyltransferase-like domain"/>
    <property type="match status" value="1"/>
</dbReference>
<reference evidence="5" key="1">
    <citation type="submission" date="2022-03" db="EMBL/GenBank/DDBJ databases">
        <title>Genome Encyclopedia of Bacteria and Archaea VI: Functional Genomics of Type Strains.</title>
        <authorList>
            <person name="Whitman W."/>
        </authorList>
    </citation>
    <scope>NUCLEOTIDE SEQUENCE</scope>
    <source>
        <strain evidence="5">HSC-15S17</strain>
    </source>
</reference>
<evidence type="ECO:0000256" key="2">
    <source>
        <dbReference type="ARBA" id="ARBA00022450"/>
    </source>
</evidence>
<dbReference type="SUPFAM" id="SSF52777">
    <property type="entry name" value="CoA-dependent acyltransferases"/>
    <property type="match status" value="2"/>
</dbReference>
<feature type="non-terminal residue" evidence="5">
    <location>
        <position position="1"/>
    </location>
</feature>
<accession>A0ABT1GW84</accession>
<dbReference type="Proteomes" id="UP001162889">
    <property type="component" value="Unassembled WGS sequence"/>
</dbReference>
<evidence type="ECO:0000313" key="6">
    <source>
        <dbReference type="Proteomes" id="UP001162889"/>
    </source>
</evidence>
<dbReference type="Pfam" id="PF00501">
    <property type="entry name" value="AMP-binding"/>
    <property type="match status" value="1"/>
</dbReference>
<dbReference type="InterPro" id="IPR023213">
    <property type="entry name" value="CAT-like_dom_sf"/>
</dbReference>
<organism evidence="5 6">
    <name type="scientific">Duganella violaceipulchra</name>
    <dbReference type="NCBI Taxonomy" id="2849652"/>
    <lineage>
        <taxon>Bacteria</taxon>
        <taxon>Pseudomonadati</taxon>
        <taxon>Pseudomonadota</taxon>
        <taxon>Betaproteobacteria</taxon>
        <taxon>Burkholderiales</taxon>
        <taxon>Oxalobacteraceae</taxon>
        <taxon>Telluria group</taxon>
        <taxon>Duganella</taxon>
    </lineage>
</organism>
<comment type="cofactor">
    <cofactor evidence="1">
        <name>pantetheine 4'-phosphate</name>
        <dbReference type="ChEBI" id="CHEBI:47942"/>
    </cofactor>
</comment>
<gene>
    <name evidence="5" type="ORF">L1274_006626</name>
</gene>
<feature type="domain" description="Carrier" evidence="4">
    <location>
        <begin position="41"/>
        <end position="115"/>
    </location>
</feature>
<dbReference type="Gene3D" id="3.40.50.12780">
    <property type="entry name" value="N-terminal domain of ligase-like"/>
    <property type="match status" value="1"/>
</dbReference>
<sequence>FMLPGAYVVLDAFPLTPNGKLDRKALPAPDGDAYAARGYEAPQGQVEETLAAIWADLLKLEQVGRHDNFFELGGHSLLAVALIERMRRAGVQTDVRSLFGTPTIAALAAGGGSGDVVVPANGIVDGCAAITPDMLPLVQLSQQQIDGIVAAVPGGAANIEDIYPLAPLQEGILFHHIMQREGDAYLLPVLIEFDTRLRVDGFLATLQMVIDRHDILRTAVLWDDLDEPVQVVLRRAPMVVEAVSMNPLDGDIAAQLGDRYDSRHHRIDVRQAPLMRGFLCEDQGNARWLLQLTAHHLAIDHTTMEILVEEIRVIQQGMGAGLPQPLPFRNFVAQARLGVSAQEHETFFSKMLNDIDEPTAPYGLMDVQGDGARIVESRRMVDAELAYRLRRQASSLGVSAASLIHLAWARVLSTLTGRQDVVFGTVLFGRMQGGAGSDRVLGMFINTLPVRISVDDQSALDGVRGTHVLLTQLLRHEHAPLALAQRCSAVAAPLPLFSSLLNFRHTAVAHANPEEQVGAGWEGVEFVSAEERTNYPVTMAVDDTGEGFQLTAQVSAEVEPERVCAYMHAALEQLVGALAEAPQTTLRSLSALPAMERKQVLIDWNVNANTNAEALAPAAERCVHQLFEEQAARDPSAVALVHKDRTVSYGELNAQANRLAHHLRGLGVGPDTRV</sequence>
<dbReference type="Gene3D" id="3.30.300.30">
    <property type="match status" value="1"/>
</dbReference>
<dbReference type="Gene3D" id="1.10.1200.10">
    <property type="entry name" value="ACP-like"/>
    <property type="match status" value="1"/>
</dbReference>
<evidence type="ECO:0000256" key="1">
    <source>
        <dbReference type="ARBA" id="ARBA00001957"/>
    </source>
</evidence>
<dbReference type="PANTHER" id="PTHR45527:SF1">
    <property type="entry name" value="FATTY ACID SYNTHASE"/>
    <property type="match status" value="1"/>
</dbReference>